<comment type="caution">
    <text evidence="1">The sequence shown here is derived from an EMBL/GenBank/DDBJ whole genome shotgun (WGS) entry which is preliminary data.</text>
</comment>
<gene>
    <name evidence="1" type="ORF">FNL38_102559</name>
</gene>
<evidence type="ECO:0000313" key="1">
    <source>
        <dbReference type="EMBL" id="TYQ06424.1"/>
    </source>
</evidence>
<dbReference type="EMBL" id="VNIQ01000002">
    <property type="protein sequence ID" value="TYQ06424.1"/>
    <property type="molecule type" value="Genomic_DNA"/>
</dbReference>
<dbReference type="InterPro" id="IPR019681">
    <property type="entry name" value="DUF2530"/>
</dbReference>
<reference evidence="1" key="1">
    <citation type="submission" date="2019-07" db="EMBL/GenBank/DDBJ databases">
        <title>Genomic Encyclopedia of Type Strains, Phase IV (KMG-IV): sequencing the most valuable type-strain genomes for metagenomic binning, comparative biology and taxonomic classification.</title>
        <authorList>
            <person name="Goeker M."/>
        </authorList>
    </citation>
    <scope>NUCLEOTIDE SEQUENCE</scope>
    <source>
        <strain evidence="1">DSM 44596</strain>
    </source>
</reference>
<accession>A0A652YU32</accession>
<organism evidence="1">
    <name type="scientific">Nocardia globerula</name>
    <dbReference type="NCBI Taxonomy" id="1818"/>
    <lineage>
        <taxon>Bacteria</taxon>
        <taxon>Bacillati</taxon>
        <taxon>Actinomycetota</taxon>
        <taxon>Actinomycetes</taxon>
        <taxon>Mycobacteriales</taxon>
        <taxon>Nocardiaceae</taxon>
        <taxon>Nocardia</taxon>
    </lineage>
</organism>
<dbReference type="AlphaFoldDB" id="A0A652YU32"/>
<protein>
    <submittedName>
        <fullName evidence="1">Uncharacterized protein DUF2530</fullName>
    </submittedName>
</protein>
<dbReference type="Pfam" id="PF10745">
    <property type="entry name" value="DUF2530"/>
    <property type="match status" value="1"/>
</dbReference>
<proteinExistence type="predicted"/>
<sequence>MNETPNTTTVIDRLSAPAPALVVGTLAWVVVTAVVLLSGDRWSGALPICYAGIGVGFLGYSLFWLQRRAARRGRRGAQQGAGLL</sequence>
<name>A0A652YU32_NOCGL</name>